<dbReference type="EMBL" id="DAEPXK010000141">
    <property type="protein sequence ID" value="HBH1544709.1"/>
    <property type="molecule type" value="Genomic_DNA"/>
</dbReference>
<dbReference type="GeneID" id="66354039"/>
<evidence type="ECO:0000256" key="6">
    <source>
        <dbReference type="RuleBase" id="RU366058"/>
    </source>
</evidence>
<evidence type="ECO:0000313" key="9">
    <source>
        <dbReference type="EMBL" id="CDS87203.1"/>
    </source>
</evidence>
<evidence type="ECO:0000256" key="4">
    <source>
        <dbReference type="ARBA" id="ARBA00022989"/>
    </source>
</evidence>
<comment type="similarity">
    <text evidence="6">Belongs to the TVP38/TMEM64 family.</text>
</comment>
<evidence type="ECO:0000256" key="5">
    <source>
        <dbReference type="ARBA" id="ARBA00023136"/>
    </source>
</evidence>
<feature type="transmembrane region" description="Helical" evidence="6">
    <location>
        <begin position="105"/>
        <end position="125"/>
    </location>
</feature>
<comment type="subcellular location">
    <subcellularLocation>
        <location evidence="1 6">Cell membrane</location>
        <topology evidence="1 6">Multi-pass membrane protein</topology>
    </subcellularLocation>
</comment>
<accession>A0A031WAK1</accession>
<keyword evidence="5 6" id="KW-0472">Membrane</keyword>
<organism evidence="8">
    <name type="scientific">Clostridioides difficile</name>
    <name type="common">Peptoclostridium difficile</name>
    <dbReference type="NCBI Taxonomy" id="1496"/>
    <lineage>
        <taxon>Bacteria</taxon>
        <taxon>Bacillati</taxon>
        <taxon>Bacillota</taxon>
        <taxon>Clostridia</taxon>
        <taxon>Peptostreptococcales</taxon>
        <taxon>Peptostreptococcaceae</taxon>
        <taxon>Clostridioides</taxon>
    </lineage>
</organism>
<dbReference type="InterPro" id="IPR032816">
    <property type="entry name" value="VTT_dom"/>
</dbReference>
<reference evidence="14 16" key="3">
    <citation type="submission" date="2019-04" db="EMBL/GenBank/DDBJ databases">
        <authorList>
            <consortium name="Pathogen Informatics"/>
        </authorList>
    </citation>
    <scope>NUCLEOTIDE SEQUENCE [LARGE SCALE GENOMIC DNA]</scope>
    <source>
        <strain evidence="14">Tl291</strain>
        <strain evidence="16">tl291</strain>
        <strain evidence="13 15">VRECD0157</strain>
    </source>
</reference>
<evidence type="ECO:0000313" key="13">
    <source>
        <dbReference type="EMBL" id="SJS77243.1"/>
    </source>
</evidence>
<dbReference type="Pfam" id="PF09335">
    <property type="entry name" value="VTT_dom"/>
    <property type="match status" value="1"/>
</dbReference>
<dbReference type="GO" id="GO:0005886">
    <property type="term" value="C:plasma membrane"/>
    <property type="evidence" value="ECO:0007669"/>
    <property type="project" value="UniProtKB-SubCell"/>
</dbReference>
<dbReference type="EMBL" id="LK932916">
    <property type="protein sequence ID" value="CDT04881.1"/>
    <property type="molecule type" value="Genomic_DNA"/>
</dbReference>
<reference evidence="11" key="4">
    <citation type="submission" date="2021-06" db="EMBL/GenBank/DDBJ databases">
        <authorList>
            <consortium name="NCBI Pathogen Detection Project"/>
        </authorList>
    </citation>
    <scope>NUCLEOTIDE SEQUENCE</scope>
    <source>
        <strain evidence="11">HN1000</strain>
    </source>
</reference>
<dbReference type="EMBL" id="LK932515">
    <property type="protein sequence ID" value="CDS87203.1"/>
    <property type="molecule type" value="Genomic_DNA"/>
</dbReference>
<dbReference type="PANTHER" id="PTHR12677">
    <property type="entry name" value="GOLGI APPARATUS MEMBRANE PROTEIN TVP38-RELATED"/>
    <property type="match status" value="1"/>
</dbReference>
<evidence type="ECO:0000313" key="14">
    <source>
        <dbReference type="EMBL" id="VHX92006.1"/>
    </source>
</evidence>
<feature type="transmembrane region" description="Helical" evidence="6">
    <location>
        <begin position="157"/>
        <end position="175"/>
    </location>
</feature>
<gene>
    <name evidence="13" type="primary">ydjZ</name>
    <name evidence="10" type="ORF">BN1095_260017</name>
    <name evidence="9" type="ORF">BN1096_610066</name>
    <name evidence="8" type="ORF">BN1097_610014</name>
    <name evidence="11" type="ORF">KRM00_003127</name>
    <name evidence="12" type="ORF">KRM00_004312</name>
    <name evidence="14" type="ORF">SAMEA1402366_00067</name>
    <name evidence="13" type="ORF">SAMEA3375112_02862</name>
</gene>
<name>A0A031WAK1_CLODI</name>
<dbReference type="Proteomes" id="UP000189137">
    <property type="component" value="Unassembled WGS sequence"/>
</dbReference>
<evidence type="ECO:0000313" key="16">
    <source>
        <dbReference type="Proteomes" id="UP000372533"/>
    </source>
</evidence>
<evidence type="ECO:0000256" key="1">
    <source>
        <dbReference type="ARBA" id="ARBA00004651"/>
    </source>
</evidence>
<dbReference type="PATRIC" id="fig|1496.1373.peg.1963"/>
<protein>
    <recommendedName>
        <fullName evidence="6">TVP38/TMEM64 family membrane protein</fullName>
    </recommendedName>
</protein>
<dbReference type="EMBL" id="LK932400">
    <property type="protein sequence ID" value="CDS86870.1"/>
    <property type="molecule type" value="Genomic_DNA"/>
</dbReference>
<evidence type="ECO:0000259" key="7">
    <source>
        <dbReference type="Pfam" id="PF09335"/>
    </source>
</evidence>
<dbReference type="Proteomes" id="UP000878956">
    <property type="component" value="Unassembled WGS sequence"/>
</dbReference>
<dbReference type="KEGG" id="pdf:CD630DERM_16290"/>
<reference evidence="8" key="1">
    <citation type="submission" date="2014-07" db="EMBL/GenBank/DDBJ databases">
        <authorList>
            <person name="Monot Marc"/>
        </authorList>
    </citation>
    <scope>NUCLEOTIDE SEQUENCE</scope>
    <source>
        <strain evidence="10">7032989</strain>
        <strain evidence="8">7032994</strain>
    </source>
</reference>
<reference evidence="11" key="2">
    <citation type="journal article" date="2018" name="Genome Biol.">
        <title>SKESA: strategic k-mer extension for scrupulous assemblies.</title>
        <authorList>
            <person name="Souvorov A."/>
            <person name="Agarwala R."/>
            <person name="Lipman D.J."/>
        </authorList>
    </citation>
    <scope>NUCLEOTIDE SEQUENCE</scope>
    <source>
        <strain evidence="11">HN1000</strain>
    </source>
</reference>
<keyword evidence="3 6" id="KW-0812">Transmembrane</keyword>
<feature type="transmembrane region" description="Helical" evidence="6">
    <location>
        <begin position="14"/>
        <end position="38"/>
    </location>
</feature>
<evidence type="ECO:0000313" key="10">
    <source>
        <dbReference type="EMBL" id="CDT04881.1"/>
    </source>
</evidence>
<dbReference type="PANTHER" id="PTHR12677:SF55">
    <property type="entry name" value="UNDECAPRENYL PHOSPHATE TRANSPORTER SAOUHSC_00901-RELATED"/>
    <property type="match status" value="1"/>
</dbReference>
<evidence type="ECO:0000256" key="3">
    <source>
        <dbReference type="ARBA" id="ARBA00022692"/>
    </source>
</evidence>
<dbReference type="OMA" id="CGKVIMF"/>
<sequence length="206" mass="23145">MQYIQELLDLTQNYWVLATIIGLLSAFIESFIPALPLVAIVTANAAIQGLFIGCLLSWIGSGLGTTSLFLLISRFNDSKLFNKLRNSKTEKAISWMDKQGFKLLFIAYACPFMPGCLVTIASAFGKKDLKDFVPAMLAGKFVMFIVISYVASDIEGFITSPLKIASFILLVFLSWKIGNRVNKNLENHNYDFHHKKHHNDKDDKMI</sequence>
<keyword evidence="2 6" id="KW-1003">Cell membrane</keyword>
<dbReference type="EMBL" id="FUPS01000010">
    <property type="protein sequence ID" value="SJS77243.1"/>
    <property type="molecule type" value="Genomic_DNA"/>
</dbReference>
<evidence type="ECO:0000313" key="15">
    <source>
        <dbReference type="Proteomes" id="UP000189137"/>
    </source>
</evidence>
<evidence type="ECO:0000256" key="2">
    <source>
        <dbReference type="ARBA" id="ARBA00022475"/>
    </source>
</evidence>
<dbReference type="EMBL" id="DAEPXK010000042">
    <property type="protein sequence ID" value="HBH1543597.1"/>
    <property type="molecule type" value="Genomic_DNA"/>
</dbReference>
<evidence type="ECO:0000313" key="12">
    <source>
        <dbReference type="EMBL" id="HBH1544709.1"/>
    </source>
</evidence>
<dbReference type="Proteomes" id="UP000372533">
    <property type="component" value="Unassembled WGS sequence"/>
</dbReference>
<keyword evidence="4 6" id="KW-1133">Transmembrane helix</keyword>
<evidence type="ECO:0000313" key="8">
    <source>
        <dbReference type="EMBL" id="CDS86870.1"/>
    </source>
</evidence>
<feature type="domain" description="VTT" evidence="7">
    <location>
        <begin position="36"/>
        <end position="150"/>
    </location>
</feature>
<dbReference type="InterPro" id="IPR015414">
    <property type="entry name" value="TMEM64"/>
</dbReference>
<dbReference type="AlphaFoldDB" id="A0A031WAK1"/>
<dbReference type="EMBL" id="CAAJVP010000001">
    <property type="protein sequence ID" value="VHX92006.1"/>
    <property type="molecule type" value="Genomic_DNA"/>
</dbReference>
<evidence type="ECO:0000313" key="11">
    <source>
        <dbReference type="EMBL" id="HBH1543597.1"/>
    </source>
</evidence>
<feature type="transmembrane region" description="Helical" evidence="6">
    <location>
        <begin position="50"/>
        <end position="72"/>
    </location>
</feature>
<feature type="transmembrane region" description="Helical" evidence="6">
    <location>
        <begin position="132"/>
        <end position="151"/>
    </location>
</feature>
<proteinExistence type="inferred from homology"/>
<dbReference type="RefSeq" id="WP_003436409.1">
    <property type="nucleotide sequence ID" value="NZ_AP031492.1"/>
</dbReference>